<accession>A0A7C9DXC7</accession>
<feature type="transmembrane region" description="Helical" evidence="1">
    <location>
        <begin position="47"/>
        <end position="73"/>
    </location>
</feature>
<keyword evidence="1" id="KW-0472">Membrane</keyword>
<reference evidence="2" key="2">
    <citation type="submission" date="2020-07" db="EMBL/GenBank/DDBJ databases">
        <authorList>
            <person name="Vera ALvarez R."/>
            <person name="Arias-Moreno D.M."/>
            <person name="Jimenez-Jacinto V."/>
            <person name="Jimenez-Bremont J.F."/>
            <person name="Swaminathan K."/>
            <person name="Moose S.P."/>
            <person name="Guerrero-Gonzalez M.L."/>
            <person name="Marino-Ramirez L."/>
            <person name="Landsman D."/>
            <person name="Rodriguez-Kessler M."/>
            <person name="Delgado-Sanchez P."/>
        </authorList>
    </citation>
    <scope>NUCLEOTIDE SEQUENCE</scope>
    <source>
        <tissue evidence="2">Cladode</tissue>
    </source>
</reference>
<evidence type="ECO:0000313" key="2">
    <source>
        <dbReference type="EMBL" id="MBA4654300.1"/>
    </source>
</evidence>
<sequence>MYNLRSSLFLHWFNTEKKNNMFTIFCSISASQIKSTRYFFFNVSMNLAIFISELPPLLTALTANSFHLCEFFFISSRFMPSMTSLILLSISSLPAIPSAFLLALTPTLHTSSTIFAFIGWSLNCGTPTIGTPRLKPSNVEFHPQ</sequence>
<feature type="transmembrane region" description="Helical" evidence="1">
    <location>
        <begin position="85"/>
        <end position="104"/>
    </location>
</feature>
<proteinExistence type="predicted"/>
<keyword evidence="1" id="KW-0812">Transmembrane</keyword>
<keyword evidence="1" id="KW-1133">Transmembrane helix</keyword>
<name>A0A7C9DXC7_OPUST</name>
<evidence type="ECO:0000256" key="1">
    <source>
        <dbReference type="SAM" id="Phobius"/>
    </source>
</evidence>
<organism evidence="2">
    <name type="scientific">Opuntia streptacantha</name>
    <name type="common">Prickly pear cactus</name>
    <name type="synonym">Opuntia cardona</name>
    <dbReference type="NCBI Taxonomy" id="393608"/>
    <lineage>
        <taxon>Eukaryota</taxon>
        <taxon>Viridiplantae</taxon>
        <taxon>Streptophyta</taxon>
        <taxon>Embryophyta</taxon>
        <taxon>Tracheophyta</taxon>
        <taxon>Spermatophyta</taxon>
        <taxon>Magnoliopsida</taxon>
        <taxon>eudicotyledons</taxon>
        <taxon>Gunneridae</taxon>
        <taxon>Pentapetalae</taxon>
        <taxon>Caryophyllales</taxon>
        <taxon>Cactineae</taxon>
        <taxon>Cactaceae</taxon>
        <taxon>Opuntioideae</taxon>
        <taxon>Opuntia</taxon>
    </lineage>
</organism>
<protein>
    <submittedName>
        <fullName evidence="2">Uncharacterized protein</fullName>
    </submittedName>
</protein>
<dbReference type="EMBL" id="GISG01182961">
    <property type="protein sequence ID" value="MBA4654300.1"/>
    <property type="molecule type" value="Transcribed_RNA"/>
</dbReference>
<dbReference type="AlphaFoldDB" id="A0A7C9DXC7"/>
<reference evidence="2" key="1">
    <citation type="journal article" date="2013" name="J. Plant Res.">
        <title>Effect of fungi and light on seed germination of three Opuntia species from semiarid lands of central Mexico.</title>
        <authorList>
            <person name="Delgado-Sanchez P."/>
            <person name="Jimenez-Bremont J.F."/>
            <person name="Guerrero-Gonzalez Mde L."/>
            <person name="Flores J."/>
        </authorList>
    </citation>
    <scope>NUCLEOTIDE SEQUENCE</scope>
    <source>
        <tissue evidence="2">Cladode</tissue>
    </source>
</reference>